<dbReference type="PROSITE" id="PS00287">
    <property type="entry name" value="CYSTATIN"/>
    <property type="match status" value="1"/>
</dbReference>
<keyword evidence="4" id="KW-1015">Disulfide bond</keyword>
<dbReference type="InterPro" id="IPR000010">
    <property type="entry name" value="Cystatin_dom"/>
</dbReference>
<name>A0AB34HS26_ESCRO</name>
<sequence length="241" mass="26021">MSLYQDAYHQCHQPPAARVTVQATPTGSNPPPCSHSLLTLTSSVMTDTGTAEGGAERRPFPLSDQETELGVTSIAGLEEVTPSARPGSVRLREIMAGSPRTPLLLLAALALALALAVSPAAGQGPRKKGMVGGLMEADVNEKGVQEALSFAISEYNKQSNDAYQSRAVRVVRAFKQVVSGMNYFLDVEVGRTTCTKSQANLDNCPFHDQPHLKKQKLCAFQVYVVPWMNIISLEKFSCQDE</sequence>
<gene>
    <name evidence="7" type="ORF">J1605_003149</name>
</gene>
<accession>A0AB34HS26</accession>
<dbReference type="SMART" id="SM00043">
    <property type="entry name" value="CY"/>
    <property type="match status" value="1"/>
</dbReference>
<dbReference type="Gene3D" id="3.10.450.10">
    <property type="match status" value="1"/>
</dbReference>
<keyword evidence="3" id="KW-0789">Thiol protease inhibitor</keyword>
<dbReference type="GO" id="GO:0005737">
    <property type="term" value="C:cytoplasm"/>
    <property type="evidence" value="ECO:0007669"/>
    <property type="project" value="TreeGrafter"/>
</dbReference>
<proteinExistence type="inferred from homology"/>
<dbReference type="AlphaFoldDB" id="A0AB34HS26"/>
<protein>
    <recommendedName>
        <fullName evidence="6">Cystatin domain-containing protein</fullName>
    </recommendedName>
</protein>
<dbReference type="Pfam" id="PF00031">
    <property type="entry name" value="Cystatin"/>
    <property type="match status" value="1"/>
</dbReference>
<feature type="domain" description="Cystatin" evidence="6">
    <location>
        <begin position="129"/>
        <end position="239"/>
    </location>
</feature>
<evidence type="ECO:0000256" key="1">
    <source>
        <dbReference type="ARBA" id="ARBA00009403"/>
    </source>
</evidence>
<keyword evidence="5" id="KW-1133">Transmembrane helix</keyword>
<keyword evidence="5" id="KW-0472">Membrane</keyword>
<dbReference type="GO" id="GO:0004869">
    <property type="term" value="F:cysteine-type endopeptidase inhibitor activity"/>
    <property type="evidence" value="ECO:0007669"/>
    <property type="project" value="UniProtKB-KW"/>
</dbReference>
<dbReference type="InterPro" id="IPR046350">
    <property type="entry name" value="Cystatin_sf"/>
</dbReference>
<dbReference type="CDD" id="cd00042">
    <property type="entry name" value="CY"/>
    <property type="match status" value="1"/>
</dbReference>
<dbReference type="PANTHER" id="PTHR46186:SF2">
    <property type="entry name" value="CYSTATIN"/>
    <property type="match status" value="1"/>
</dbReference>
<dbReference type="GO" id="GO:0005615">
    <property type="term" value="C:extracellular space"/>
    <property type="evidence" value="ECO:0007669"/>
    <property type="project" value="TreeGrafter"/>
</dbReference>
<keyword evidence="2" id="KW-0646">Protease inhibitor</keyword>
<dbReference type="PANTHER" id="PTHR46186">
    <property type="entry name" value="CYSTATIN"/>
    <property type="match status" value="1"/>
</dbReference>
<evidence type="ECO:0000313" key="8">
    <source>
        <dbReference type="Proteomes" id="UP001159641"/>
    </source>
</evidence>
<dbReference type="FunFam" id="3.10.450.10:FF:000004">
    <property type="entry name" value="Cystatin C"/>
    <property type="match status" value="1"/>
</dbReference>
<comment type="caution">
    <text evidence="7">The sequence shown here is derived from an EMBL/GenBank/DDBJ whole genome shotgun (WGS) entry which is preliminary data.</text>
</comment>
<evidence type="ECO:0000256" key="2">
    <source>
        <dbReference type="ARBA" id="ARBA00022690"/>
    </source>
</evidence>
<dbReference type="InterPro" id="IPR018073">
    <property type="entry name" value="Prot_inh_cystat_CS"/>
</dbReference>
<evidence type="ECO:0000256" key="4">
    <source>
        <dbReference type="ARBA" id="ARBA00023157"/>
    </source>
</evidence>
<comment type="similarity">
    <text evidence="1">Belongs to the cystatin family.</text>
</comment>
<organism evidence="7 8">
    <name type="scientific">Eschrichtius robustus</name>
    <name type="common">California gray whale</name>
    <name type="synonym">Eschrichtius gibbosus</name>
    <dbReference type="NCBI Taxonomy" id="9764"/>
    <lineage>
        <taxon>Eukaryota</taxon>
        <taxon>Metazoa</taxon>
        <taxon>Chordata</taxon>
        <taxon>Craniata</taxon>
        <taxon>Vertebrata</taxon>
        <taxon>Euteleostomi</taxon>
        <taxon>Mammalia</taxon>
        <taxon>Eutheria</taxon>
        <taxon>Laurasiatheria</taxon>
        <taxon>Artiodactyla</taxon>
        <taxon>Whippomorpha</taxon>
        <taxon>Cetacea</taxon>
        <taxon>Mysticeti</taxon>
        <taxon>Eschrichtiidae</taxon>
        <taxon>Eschrichtius</taxon>
    </lineage>
</organism>
<dbReference type="EMBL" id="JAIQCJ010000850">
    <property type="protein sequence ID" value="KAJ8794382.1"/>
    <property type="molecule type" value="Genomic_DNA"/>
</dbReference>
<dbReference type="Proteomes" id="UP001159641">
    <property type="component" value="Unassembled WGS sequence"/>
</dbReference>
<evidence type="ECO:0000256" key="3">
    <source>
        <dbReference type="ARBA" id="ARBA00022704"/>
    </source>
</evidence>
<dbReference type="SUPFAM" id="SSF54403">
    <property type="entry name" value="Cystatin/monellin"/>
    <property type="match status" value="1"/>
</dbReference>
<evidence type="ECO:0000256" key="5">
    <source>
        <dbReference type="SAM" id="Phobius"/>
    </source>
</evidence>
<dbReference type="GO" id="GO:0031982">
    <property type="term" value="C:vesicle"/>
    <property type="evidence" value="ECO:0007669"/>
    <property type="project" value="TreeGrafter"/>
</dbReference>
<evidence type="ECO:0000313" key="7">
    <source>
        <dbReference type="EMBL" id="KAJ8794382.1"/>
    </source>
</evidence>
<feature type="transmembrane region" description="Helical" evidence="5">
    <location>
        <begin position="103"/>
        <end position="121"/>
    </location>
</feature>
<keyword evidence="5" id="KW-0812">Transmembrane</keyword>
<evidence type="ECO:0000259" key="6">
    <source>
        <dbReference type="SMART" id="SM00043"/>
    </source>
</evidence>
<reference evidence="7 8" key="1">
    <citation type="submission" date="2022-11" db="EMBL/GenBank/DDBJ databases">
        <title>Whole genome sequence of Eschrichtius robustus ER-17-0199.</title>
        <authorList>
            <person name="Bruniche-Olsen A."/>
            <person name="Black A.N."/>
            <person name="Fields C.J."/>
            <person name="Walden K."/>
            <person name="Dewoody J.A."/>
        </authorList>
    </citation>
    <scope>NUCLEOTIDE SEQUENCE [LARGE SCALE GENOMIC DNA]</scope>
    <source>
        <strain evidence="7">ER-17-0199</strain>
        <tissue evidence="7">Blubber</tissue>
    </source>
</reference>
<keyword evidence="8" id="KW-1185">Reference proteome</keyword>